<name>A0A2G7FX02_9EURO</name>
<reference evidence="2 3" key="1">
    <citation type="submission" date="2017-05" db="EMBL/GenBank/DDBJ databases">
        <title>Genome sequence for an aflatoxigenic pathogen of Argentinian peanut, Aspergillus arachidicola.</title>
        <authorList>
            <person name="Moore G."/>
            <person name="Beltz S.B."/>
            <person name="Mack B.M."/>
        </authorList>
    </citation>
    <scope>NUCLEOTIDE SEQUENCE [LARGE SCALE GENOMIC DNA]</scope>
    <source>
        <strain evidence="2 3">CBS 117610</strain>
    </source>
</reference>
<feature type="region of interest" description="Disordered" evidence="1">
    <location>
        <begin position="88"/>
        <end position="155"/>
    </location>
</feature>
<feature type="non-terminal residue" evidence="2">
    <location>
        <position position="1"/>
    </location>
</feature>
<evidence type="ECO:0000313" key="3">
    <source>
        <dbReference type="Proteomes" id="UP000231358"/>
    </source>
</evidence>
<evidence type="ECO:0000313" key="2">
    <source>
        <dbReference type="EMBL" id="PIG84401.1"/>
    </source>
</evidence>
<organism evidence="2 3">
    <name type="scientific">Aspergillus arachidicola</name>
    <dbReference type="NCBI Taxonomy" id="656916"/>
    <lineage>
        <taxon>Eukaryota</taxon>
        <taxon>Fungi</taxon>
        <taxon>Dikarya</taxon>
        <taxon>Ascomycota</taxon>
        <taxon>Pezizomycotina</taxon>
        <taxon>Eurotiomycetes</taxon>
        <taxon>Eurotiomycetidae</taxon>
        <taxon>Eurotiales</taxon>
        <taxon>Aspergillaceae</taxon>
        <taxon>Aspergillus</taxon>
        <taxon>Aspergillus subgen. Circumdati</taxon>
    </lineage>
</organism>
<feature type="compositionally biased region" description="Basic and acidic residues" evidence="1">
    <location>
        <begin position="179"/>
        <end position="191"/>
    </location>
</feature>
<evidence type="ECO:0000256" key="1">
    <source>
        <dbReference type="SAM" id="MobiDB-lite"/>
    </source>
</evidence>
<gene>
    <name evidence="2" type="ORF">AARAC_003908</name>
</gene>
<proteinExistence type="predicted"/>
<keyword evidence="3" id="KW-1185">Reference proteome</keyword>
<dbReference type="AlphaFoldDB" id="A0A2G7FX02"/>
<dbReference type="Proteomes" id="UP000231358">
    <property type="component" value="Unassembled WGS sequence"/>
</dbReference>
<accession>A0A2G7FX02</accession>
<comment type="caution">
    <text evidence="2">The sequence shown here is derived from an EMBL/GenBank/DDBJ whole genome shotgun (WGS) entry which is preliminary data.</text>
</comment>
<dbReference type="EMBL" id="NEXV01000384">
    <property type="protein sequence ID" value="PIG84401.1"/>
    <property type="molecule type" value="Genomic_DNA"/>
</dbReference>
<sequence>HTGTARLYSPNAPLRSTYTGVTIDAEETLLCKCGYPMKRYTVRDEKSPYRGEQYLACRRHSKDEEHCKSWVWLDEASQVERLVPRLAVPQTPKKQRDIREFGQFTPPESSGFKRKRVNVDPGSLDELPGDEIEDSDSSEDTLCSPSRRRQRLPRKDISTPVARSLFVWQEDMDTVRRQPLRRPETPPHRVADSSTPRPELVSSGLFTPGSGGRGQEKGWLAMDAPVTPTKQNHIFASPACVVDHDINDSEYGWDEELVAAMLDKSDQIQASA</sequence>
<protein>
    <recommendedName>
        <fullName evidence="4">Zinc finger GRF-type domain-containing protein</fullName>
    </recommendedName>
</protein>
<feature type="compositionally biased region" description="Acidic residues" evidence="1">
    <location>
        <begin position="127"/>
        <end position="139"/>
    </location>
</feature>
<evidence type="ECO:0008006" key="4">
    <source>
        <dbReference type="Google" id="ProtNLM"/>
    </source>
</evidence>
<feature type="region of interest" description="Disordered" evidence="1">
    <location>
        <begin position="179"/>
        <end position="214"/>
    </location>
</feature>